<comment type="caution">
    <text evidence="1">The sequence shown here is derived from an EMBL/GenBank/DDBJ whole genome shotgun (WGS) entry which is preliminary data.</text>
</comment>
<proteinExistence type="predicted"/>
<dbReference type="VEuPathDB" id="ToxoDB:TGPRC2_228070B"/>
<protein>
    <submittedName>
        <fullName evidence="1">Uncharacterized protein</fullName>
    </submittedName>
</protein>
<dbReference type="EMBL" id="AHZP02002086">
    <property type="protein sequence ID" value="KYK65079.1"/>
    <property type="molecule type" value="Genomic_DNA"/>
</dbReference>
<sequence length="26" mass="2618">GGPGGSSTAAGLLSEAVQRFLRAMRK</sequence>
<accession>A0A151H6U7</accession>
<evidence type="ECO:0000313" key="2">
    <source>
        <dbReference type="Proteomes" id="UP000075225"/>
    </source>
</evidence>
<dbReference type="AlphaFoldDB" id="A0A151H6U7"/>
<gene>
    <name evidence="1" type="ORF">TGPRC2_228070B</name>
</gene>
<evidence type="ECO:0000313" key="1">
    <source>
        <dbReference type="EMBL" id="KYK65079.1"/>
    </source>
</evidence>
<name>A0A151H6U7_TOXGO</name>
<dbReference type="Proteomes" id="UP000075225">
    <property type="component" value="Unassembled WGS sequence"/>
</dbReference>
<organism evidence="1 2">
    <name type="scientific">Toxoplasma gondii TgCatPRC2</name>
    <dbReference type="NCBI Taxonomy" id="1130821"/>
    <lineage>
        <taxon>Eukaryota</taxon>
        <taxon>Sar</taxon>
        <taxon>Alveolata</taxon>
        <taxon>Apicomplexa</taxon>
        <taxon>Conoidasida</taxon>
        <taxon>Coccidia</taxon>
        <taxon>Eucoccidiorida</taxon>
        <taxon>Eimeriorina</taxon>
        <taxon>Sarcocystidae</taxon>
        <taxon>Toxoplasma</taxon>
    </lineage>
</organism>
<feature type="non-terminal residue" evidence="1">
    <location>
        <position position="1"/>
    </location>
</feature>
<reference evidence="2" key="1">
    <citation type="submission" date="2016-03" db="EMBL/GenBank/DDBJ databases">
        <authorList>
            <person name="Sibley D."/>
            <person name="Venepally P."/>
            <person name="Karamycheva S."/>
            <person name="Hadjithomas M."/>
            <person name="Khan A."/>
            <person name="Brunk B."/>
            <person name="Roos D."/>
            <person name="Caler E."/>
            <person name="Lorenzi H."/>
        </authorList>
    </citation>
    <scope>NUCLEOTIDE SEQUENCE [LARGE SCALE GENOMIC DNA]</scope>
    <source>
        <strain evidence="2">TgCatPRC2</strain>
    </source>
</reference>
<feature type="non-terminal residue" evidence="1">
    <location>
        <position position="26"/>
    </location>
</feature>